<gene>
    <name evidence="2" type="ORF">SAMN05428953_10290</name>
</gene>
<feature type="compositionally biased region" description="Acidic residues" evidence="1">
    <location>
        <begin position="58"/>
        <end position="74"/>
    </location>
</feature>
<organism evidence="2 3">
    <name type="scientific">Mesorhizobium muleiense</name>
    <dbReference type="NCBI Taxonomy" id="1004279"/>
    <lineage>
        <taxon>Bacteria</taxon>
        <taxon>Pseudomonadati</taxon>
        <taxon>Pseudomonadota</taxon>
        <taxon>Alphaproteobacteria</taxon>
        <taxon>Hyphomicrobiales</taxon>
        <taxon>Phyllobacteriaceae</taxon>
        <taxon>Mesorhizobium</taxon>
    </lineage>
</organism>
<dbReference type="EMBL" id="FNEE01000002">
    <property type="protein sequence ID" value="SDI48783.1"/>
    <property type="molecule type" value="Genomic_DNA"/>
</dbReference>
<evidence type="ECO:0000313" key="2">
    <source>
        <dbReference type="EMBL" id="SDI48783.1"/>
    </source>
</evidence>
<dbReference type="RefSeq" id="WP_139172494.1">
    <property type="nucleotide sequence ID" value="NZ_FNEE01000002.1"/>
</dbReference>
<keyword evidence="3" id="KW-1185">Reference proteome</keyword>
<protein>
    <submittedName>
        <fullName evidence="2">Uncharacterized protein</fullName>
    </submittedName>
</protein>
<accession>A0A1G8KZH6</accession>
<evidence type="ECO:0000256" key="1">
    <source>
        <dbReference type="SAM" id="MobiDB-lite"/>
    </source>
</evidence>
<name>A0A1G8KZH6_9HYPH</name>
<evidence type="ECO:0000313" key="3">
    <source>
        <dbReference type="Proteomes" id="UP000198894"/>
    </source>
</evidence>
<dbReference type="AlphaFoldDB" id="A0A1G8KZH6"/>
<proteinExistence type="predicted"/>
<dbReference type="Proteomes" id="UP000198894">
    <property type="component" value="Unassembled WGS sequence"/>
</dbReference>
<sequence>MAKKLSIAQTLRRTSDQLKRIRKHVANGGHVDQMQEVDALVGLAKEVADRQLAGFESPADENDGSAQDDDDAKD</sequence>
<reference evidence="3" key="1">
    <citation type="submission" date="2016-10" db="EMBL/GenBank/DDBJ databases">
        <authorList>
            <person name="Varghese N."/>
            <person name="Submissions S."/>
        </authorList>
    </citation>
    <scope>NUCLEOTIDE SEQUENCE [LARGE SCALE GENOMIC DNA]</scope>
    <source>
        <strain evidence="3">CGMCC 1.11022</strain>
    </source>
</reference>
<feature type="region of interest" description="Disordered" evidence="1">
    <location>
        <begin position="51"/>
        <end position="74"/>
    </location>
</feature>